<protein>
    <submittedName>
        <fullName evidence="2">Uncharacterized protein</fullName>
    </submittedName>
</protein>
<dbReference type="InterPro" id="IPR015915">
    <property type="entry name" value="Kelch-typ_b-propeller"/>
</dbReference>
<name>A0A176VJJ7_MARPO</name>
<dbReference type="GO" id="GO:0080037">
    <property type="term" value="P:negative regulation of cytokinin-activated signaling pathway"/>
    <property type="evidence" value="ECO:0007669"/>
    <property type="project" value="InterPro"/>
</dbReference>
<dbReference type="InterPro" id="IPR006652">
    <property type="entry name" value="Kelch_1"/>
</dbReference>
<gene>
    <name evidence="2" type="ORF">AXG93_154s2130</name>
</gene>
<dbReference type="SUPFAM" id="SSF117281">
    <property type="entry name" value="Kelch motif"/>
    <property type="match status" value="1"/>
</dbReference>
<dbReference type="Pfam" id="PF01344">
    <property type="entry name" value="Kelch_1"/>
    <property type="match status" value="1"/>
</dbReference>
<evidence type="ECO:0000256" key="1">
    <source>
        <dbReference type="SAM" id="MobiDB-lite"/>
    </source>
</evidence>
<dbReference type="EMBL" id="LVLJ01003591">
    <property type="protein sequence ID" value="OAE20737.1"/>
    <property type="molecule type" value="Genomic_DNA"/>
</dbReference>
<evidence type="ECO:0000313" key="3">
    <source>
        <dbReference type="Proteomes" id="UP000077202"/>
    </source>
</evidence>
<dbReference type="AlphaFoldDB" id="A0A176VJJ7"/>
<dbReference type="InterPro" id="IPR044595">
    <property type="entry name" value="KMD1-4"/>
</dbReference>
<feature type="region of interest" description="Disordered" evidence="1">
    <location>
        <begin position="1"/>
        <end position="35"/>
    </location>
</feature>
<dbReference type="SUPFAM" id="SSF81383">
    <property type="entry name" value="F-box domain"/>
    <property type="match status" value="1"/>
</dbReference>
<sequence>MAEGERNDGRALQASAGATTNGSTEQQQQRKCGGEKNAQALVVSEAGSDWTKRDHVGSLFPGIPDDIAIEHILTKVTWKSLCMLSTVSRGWRLAIQSRQVHRARMRNNSTRTLVSTAHLRKDNTGFAISLYDPAEFRWLLLPPIPDIRGGIPYGCGCVVLDGNLYVVGGLDDEKPRIDVYKLDLAACKRVWEKCATMRQGRRHFPCVVKDDKIYVFEPRVTFSGEVFDPQRNEWTDFGDISALASPPGPWRMTSIAATVDEEIFVHAEELYQVYNTYTGAWRQVPYPDYADEPWRHTLVVVDGQLYDLLPDSVQVYSVSTDSWTCVQRISYHFVDNISISAAVPLDGELLTLFTCFADDGVSGERLVSAAYISSGFGRPDCNLVWSRICSPFQYIMGAASKDPFVWFVGLEEIVSLGSGFLKILLRGRSRGLLHSSNEQPDNVLEV</sequence>
<dbReference type="InterPro" id="IPR036047">
    <property type="entry name" value="F-box-like_dom_sf"/>
</dbReference>
<keyword evidence="3" id="KW-1185">Reference proteome</keyword>
<dbReference type="PANTHER" id="PTHR46407:SF3">
    <property type="entry name" value="OS02G0208700 PROTEIN"/>
    <property type="match status" value="1"/>
</dbReference>
<evidence type="ECO:0000313" key="2">
    <source>
        <dbReference type="EMBL" id="OAE20737.1"/>
    </source>
</evidence>
<dbReference type="GO" id="GO:2000762">
    <property type="term" value="P:regulation of phenylpropanoid metabolic process"/>
    <property type="evidence" value="ECO:0007669"/>
    <property type="project" value="InterPro"/>
</dbReference>
<proteinExistence type="predicted"/>
<organism evidence="2 3">
    <name type="scientific">Marchantia polymorpha subsp. ruderalis</name>
    <dbReference type="NCBI Taxonomy" id="1480154"/>
    <lineage>
        <taxon>Eukaryota</taxon>
        <taxon>Viridiplantae</taxon>
        <taxon>Streptophyta</taxon>
        <taxon>Embryophyta</taxon>
        <taxon>Marchantiophyta</taxon>
        <taxon>Marchantiopsida</taxon>
        <taxon>Marchantiidae</taxon>
        <taxon>Marchantiales</taxon>
        <taxon>Marchantiaceae</taxon>
        <taxon>Marchantia</taxon>
    </lineage>
</organism>
<dbReference type="Gene3D" id="2.120.10.80">
    <property type="entry name" value="Kelch-type beta propeller"/>
    <property type="match status" value="1"/>
</dbReference>
<accession>A0A176VJJ7</accession>
<comment type="caution">
    <text evidence="2">The sequence shown here is derived from an EMBL/GenBank/DDBJ whole genome shotgun (WGS) entry which is preliminary data.</text>
</comment>
<dbReference type="PANTHER" id="PTHR46407">
    <property type="entry name" value="OS02G0208700 PROTEIN"/>
    <property type="match status" value="1"/>
</dbReference>
<reference evidence="2" key="1">
    <citation type="submission" date="2016-03" db="EMBL/GenBank/DDBJ databases">
        <title>Mechanisms controlling the formation of the plant cell surface in tip-growing cells are functionally conserved among land plants.</title>
        <authorList>
            <person name="Honkanen S."/>
            <person name="Jones V.A."/>
            <person name="Morieri G."/>
            <person name="Champion C."/>
            <person name="Hetherington A.J."/>
            <person name="Kelly S."/>
            <person name="Saint-Marcoux D."/>
            <person name="Proust H."/>
            <person name="Prescott H."/>
            <person name="Dolan L."/>
        </authorList>
    </citation>
    <scope>NUCLEOTIDE SEQUENCE [LARGE SCALE GENOMIC DNA]</scope>
    <source>
        <tissue evidence="2">Whole gametophyte</tissue>
    </source>
</reference>
<dbReference type="Proteomes" id="UP000077202">
    <property type="component" value="Unassembled WGS sequence"/>
</dbReference>
<feature type="compositionally biased region" description="Polar residues" evidence="1">
    <location>
        <begin position="16"/>
        <end position="30"/>
    </location>
</feature>